<dbReference type="PIRSF" id="PIRSF001365">
    <property type="entry name" value="DHDPS"/>
    <property type="match status" value="1"/>
</dbReference>
<evidence type="ECO:0000256" key="7">
    <source>
        <dbReference type="ARBA" id="ARBA00022915"/>
    </source>
</evidence>
<dbReference type="Pfam" id="PF00701">
    <property type="entry name" value="DHDPS"/>
    <property type="match status" value="1"/>
</dbReference>
<comment type="function">
    <text evidence="1 12">Catalyzes the condensation of (S)-aspartate-beta-semialdehyde [(S)-ASA] and pyruvate to 4-hydroxy-tetrahydrodipicolinate (HTPA).</text>
</comment>
<dbReference type="AlphaFoldDB" id="A0A1H2AM28"/>
<gene>
    <name evidence="12" type="primary">dapA</name>
    <name evidence="15" type="ORF">SAMN05444158_6274</name>
</gene>
<dbReference type="InterPro" id="IPR005263">
    <property type="entry name" value="DapA"/>
</dbReference>
<evidence type="ECO:0000256" key="12">
    <source>
        <dbReference type="HAMAP-Rule" id="MF_00418"/>
    </source>
</evidence>
<evidence type="ECO:0000256" key="2">
    <source>
        <dbReference type="ARBA" id="ARBA00005120"/>
    </source>
</evidence>
<comment type="caution">
    <text evidence="12">Lacks conserved residue(s) required for the propagation of feature annotation.</text>
</comment>
<evidence type="ECO:0000256" key="5">
    <source>
        <dbReference type="ARBA" id="ARBA00022490"/>
    </source>
</evidence>
<feature type="binding site" evidence="12 14">
    <location>
        <position position="211"/>
    </location>
    <ligand>
        <name>pyruvate</name>
        <dbReference type="ChEBI" id="CHEBI:15361"/>
    </ligand>
</feature>
<comment type="subcellular location">
    <subcellularLocation>
        <location evidence="12">Cytoplasm</location>
    </subcellularLocation>
</comment>
<evidence type="ECO:0000313" key="15">
    <source>
        <dbReference type="EMBL" id="SDT46904.1"/>
    </source>
</evidence>
<sequence>MARIYPSHWLGGFIADLPTPFDDHDGIDWPAFEMLCEHQIGSGATAIVVNETMGEASTLSEDEHGAIIGTAVKVARGRIAVIAGAGSNSTSQAIELTARAEAEGAYAVLSVVPYYNKPMQAGILAHFQNIAASTSLPIILHDNPSRTMREMSDETILRLSESSQFLGLNDATGNVARLFRLRSMLPAEFRLLCGNDVNAAAYLACGGDGCISMVANLFPDLCRRSYDSCMTGNVRVSRDLSGRLAAFGALLSADSSVAALKYGMSMLGFMGPAVRLPLVELDDDAKQAITLPIAAALGENQIDKSSARPPAHRRSNAR</sequence>
<reference evidence="16" key="1">
    <citation type="submission" date="2016-10" db="EMBL/GenBank/DDBJ databases">
        <authorList>
            <person name="Varghese N."/>
            <person name="Submissions S."/>
        </authorList>
    </citation>
    <scope>NUCLEOTIDE SEQUENCE [LARGE SCALE GENOMIC DNA]</scope>
    <source>
        <strain evidence="16">GAS369</strain>
    </source>
</reference>
<dbReference type="CDD" id="cd00950">
    <property type="entry name" value="DHDPS"/>
    <property type="match status" value="1"/>
</dbReference>
<keyword evidence="5 12" id="KW-0963">Cytoplasm</keyword>
<evidence type="ECO:0000256" key="11">
    <source>
        <dbReference type="ARBA" id="ARBA00047836"/>
    </source>
</evidence>
<dbReference type="InterPro" id="IPR013785">
    <property type="entry name" value="Aldolase_TIM"/>
</dbReference>
<evidence type="ECO:0000313" key="16">
    <source>
        <dbReference type="Proteomes" id="UP000243904"/>
    </source>
</evidence>
<dbReference type="UniPathway" id="UPA00034">
    <property type="reaction ID" value="UER00017"/>
</dbReference>
<dbReference type="PRINTS" id="PR00146">
    <property type="entry name" value="DHPICSNTHASE"/>
</dbReference>
<accession>A0A1H2AM28</accession>
<dbReference type="InterPro" id="IPR002220">
    <property type="entry name" value="DapA-like"/>
</dbReference>
<dbReference type="HAMAP" id="MF_00418">
    <property type="entry name" value="DapA"/>
    <property type="match status" value="1"/>
</dbReference>
<evidence type="ECO:0000256" key="9">
    <source>
        <dbReference type="ARBA" id="ARBA00023239"/>
    </source>
</evidence>
<evidence type="ECO:0000256" key="8">
    <source>
        <dbReference type="ARBA" id="ARBA00023154"/>
    </source>
</evidence>
<keyword evidence="16" id="KW-1185">Reference proteome</keyword>
<evidence type="ECO:0000256" key="6">
    <source>
        <dbReference type="ARBA" id="ARBA00022605"/>
    </source>
</evidence>
<dbReference type="GO" id="GO:0009089">
    <property type="term" value="P:lysine biosynthetic process via diaminopimelate"/>
    <property type="evidence" value="ECO:0007669"/>
    <property type="project" value="UniProtKB-UniRule"/>
</dbReference>
<keyword evidence="10 12" id="KW-0704">Schiff base</keyword>
<comment type="caution">
    <text evidence="12">Was originally thought to be a dihydrodipicolinate synthase (DHDPS), catalyzing the condensation of (S)-aspartate-beta-semialdehyde [(S)-ASA] and pyruvate to dihydrodipicolinate (DHDP). However, it was shown in E.coli that the product of the enzymatic reaction is not dihydrodipicolinate but in fact (4S)-4-hydroxy-2,3,4,5-tetrahydro-(2S)-dipicolinic acid (HTPA), and that the consecutive dehydration reaction leading to DHDP is not spontaneous but catalyzed by DapB.</text>
</comment>
<dbReference type="SMART" id="SM01130">
    <property type="entry name" value="DHDPS"/>
    <property type="match status" value="1"/>
</dbReference>
<dbReference type="SUPFAM" id="SSF51569">
    <property type="entry name" value="Aldolase"/>
    <property type="match status" value="1"/>
</dbReference>
<feature type="site" description="Part of a proton relay during catalysis" evidence="12">
    <location>
        <position position="115"/>
    </location>
</feature>
<name>A0A1H2AM28_9BRAD</name>
<keyword evidence="7 12" id="KW-0220">Diaminopimelate biosynthesis</keyword>
<evidence type="ECO:0000256" key="3">
    <source>
        <dbReference type="ARBA" id="ARBA00007592"/>
    </source>
</evidence>
<proteinExistence type="inferred from homology"/>
<keyword evidence="6 12" id="KW-0028">Amino-acid biosynthesis</keyword>
<evidence type="ECO:0000256" key="10">
    <source>
        <dbReference type="ARBA" id="ARBA00023270"/>
    </source>
</evidence>
<keyword evidence="8 12" id="KW-0457">Lysine biosynthesis</keyword>
<dbReference type="EMBL" id="LT629750">
    <property type="protein sequence ID" value="SDT46904.1"/>
    <property type="molecule type" value="Genomic_DNA"/>
</dbReference>
<dbReference type="GO" id="GO:0019877">
    <property type="term" value="P:diaminopimelate biosynthetic process"/>
    <property type="evidence" value="ECO:0007669"/>
    <property type="project" value="UniProtKB-UniRule"/>
</dbReference>
<dbReference type="GO" id="GO:0005829">
    <property type="term" value="C:cytosol"/>
    <property type="evidence" value="ECO:0007669"/>
    <property type="project" value="TreeGrafter"/>
</dbReference>
<organism evidence="15 16">
    <name type="scientific">Bradyrhizobium canariense</name>
    <dbReference type="NCBI Taxonomy" id="255045"/>
    <lineage>
        <taxon>Bacteria</taxon>
        <taxon>Pseudomonadati</taxon>
        <taxon>Pseudomonadota</taxon>
        <taxon>Alphaproteobacteria</taxon>
        <taxon>Hyphomicrobiales</taxon>
        <taxon>Nitrobacteraceae</taxon>
        <taxon>Bradyrhizobium</taxon>
    </lineage>
</organism>
<evidence type="ECO:0000256" key="1">
    <source>
        <dbReference type="ARBA" id="ARBA00003294"/>
    </source>
</evidence>
<dbReference type="PANTHER" id="PTHR12128:SF66">
    <property type="entry name" value="4-HYDROXY-2-OXOGLUTARATE ALDOLASE, MITOCHONDRIAL"/>
    <property type="match status" value="1"/>
</dbReference>
<dbReference type="NCBIfam" id="TIGR00674">
    <property type="entry name" value="dapA"/>
    <property type="match status" value="1"/>
</dbReference>
<keyword evidence="9 12" id="KW-0456">Lyase</keyword>
<dbReference type="Proteomes" id="UP000243904">
    <property type="component" value="Chromosome I"/>
</dbReference>
<comment type="subunit">
    <text evidence="12">Homotetramer; dimer of dimers.</text>
</comment>
<evidence type="ECO:0000256" key="4">
    <source>
        <dbReference type="ARBA" id="ARBA00012086"/>
    </source>
</evidence>
<dbReference type="Gene3D" id="3.20.20.70">
    <property type="entry name" value="Aldolase class I"/>
    <property type="match status" value="1"/>
</dbReference>
<evidence type="ECO:0000256" key="13">
    <source>
        <dbReference type="PIRNR" id="PIRNR001365"/>
    </source>
</evidence>
<feature type="site" description="Part of a proton relay during catalysis" evidence="12">
    <location>
        <position position="52"/>
    </location>
</feature>
<protein>
    <recommendedName>
        <fullName evidence="4 12">4-hydroxy-tetrahydrodipicolinate synthase</fullName>
        <shortName evidence="12">HTPA synthase</shortName>
        <ecNumber evidence="4 12">4.3.3.7</ecNumber>
    </recommendedName>
</protein>
<comment type="pathway">
    <text evidence="2 12">Amino-acid biosynthesis; L-lysine biosynthesis via DAP pathway; (S)-tetrahydrodipicolinate from L-aspartate: step 3/4.</text>
</comment>
<evidence type="ECO:0000256" key="14">
    <source>
        <dbReference type="PIRSR" id="PIRSR001365-2"/>
    </source>
</evidence>
<dbReference type="PANTHER" id="PTHR12128">
    <property type="entry name" value="DIHYDRODIPICOLINATE SYNTHASE"/>
    <property type="match status" value="1"/>
</dbReference>
<dbReference type="EC" id="4.3.3.7" evidence="4 12"/>
<dbReference type="RefSeq" id="WP_146690051.1">
    <property type="nucleotide sequence ID" value="NZ_LT629750.1"/>
</dbReference>
<dbReference type="GO" id="GO:0008840">
    <property type="term" value="F:4-hydroxy-tetrahydrodipicolinate synthase activity"/>
    <property type="evidence" value="ECO:0007669"/>
    <property type="project" value="UniProtKB-UniRule"/>
</dbReference>
<comment type="catalytic activity">
    <reaction evidence="11 12">
        <text>L-aspartate 4-semialdehyde + pyruvate = (2S,4S)-4-hydroxy-2,3,4,5-tetrahydrodipicolinate + H2O + H(+)</text>
        <dbReference type="Rhea" id="RHEA:34171"/>
        <dbReference type="ChEBI" id="CHEBI:15361"/>
        <dbReference type="ChEBI" id="CHEBI:15377"/>
        <dbReference type="ChEBI" id="CHEBI:15378"/>
        <dbReference type="ChEBI" id="CHEBI:67139"/>
        <dbReference type="ChEBI" id="CHEBI:537519"/>
        <dbReference type="EC" id="4.3.3.7"/>
    </reaction>
</comment>
<comment type="similarity">
    <text evidence="3 12 13">Belongs to the DapA family.</text>
</comment>